<reference evidence="1" key="1">
    <citation type="submission" date="2014-09" db="EMBL/GenBank/DDBJ databases">
        <authorList>
            <person name="Magalhaes I.L.F."/>
            <person name="Oliveira U."/>
            <person name="Santos F.R."/>
            <person name="Vidigal T.H.D.A."/>
            <person name="Brescovit A.D."/>
            <person name="Santos A.J."/>
        </authorList>
    </citation>
    <scope>NUCLEOTIDE SEQUENCE</scope>
    <source>
        <tissue evidence="1">Shoot tissue taken approximately 20 cm above the soil surface</tissue>
    </source>
</reference>
<evidence type="ECO:0000313" key="1">
    <source>
        <dbReference type="EMBL" id="JAD89501.1"/>
    </source>
</evidence>
<sequence length="47" mass="5484">MRYPARKGKHIVLSTNTLLYFRITMSANSTRTKMIPERSTPRQVMSN</sequence>
<name>A0A0A9DNY8_ARUDO</name>
<protein>
    <submittedName>
        <fullName evidence="1">Uncharacterized protein</fullName>
    </submittedName>
</protein>
<dbReference type="AlphaFoldDB" id="A0A0A9DNY8"/>
<dbReference type="EMBL" id="GBRH01208394">
    <property type="protein sequence ID" value="JAD89501.1"/>
    <property type="molecule type" value="Transcribed_RNA"/>
</dbReference>
<organism evidence="1">
    <name type="scientific">Arundo donax</name>
    <name type="common">Giant reed</name>
    <name type="synonym">Donax arundinaceus</name>
    <dbReference type="NCBI Taxonomy" id="35708"/>
    <lineage>
        <taxon>Eukaryota</taxon>
        <taxon>Viridiplantae</taxon>
        <taxon>Streptophyta</taxon>
        <taxon>Embryophyta</taxon>
        <taxon>Tracheophyta</taxon>
        <taxon>Spermatophyta</taxon>
        <taxon>Magnoliopsida</taxon>
        <taxon>Liliopsida</taxon>
        <taxon>Poales</taxon>
        <taxon>Poaceae</taxon>
        <taxon>PACMAD clade</taxon>
        <taxon>Arundinoideae</taxon>
        <taxon>Arundineae</taxon>
        <taxon>Arundo</taxon>
    </lineage>
</organism>
<accession>A0A0A9DNY8</accession>
<proteinExistence type="predicted"/>
<reference evidence="1" key="2">
    <citation type="journal article" date="2015" name="Data Brief">
        <title>Shoot transcriptome of the giant reed, Arundo donax.</title>
        <authorList>
            <person name="Barrero R.A."/>
            <person name="Guerrero F.D."/>
            <person name="Moolhuijzen P."/>
            <person name="Goolsby J.A."/>
            <person name="Tidwell J."/>
            <person name="Bellgard S.E."/>
            <person name="Bellgard M.I."/>
        </authorList>
    </citation>
    <scope>NUCLEOTIDE SEQUENCE</scope>
    <source>
        <tissue evidence="1">Shoot tissue taken approximately 20 cm above the soil surface</tissue>
    </source>
</reference>